<keyword evidence="2" id="KW-1185">Reference proteome</keyword>
<evidence type="ECO:0000313" key="2">
    <source>
        <dbReference type="Proteomes" id="UP000031004"/>
    </source>
</evidence>
<accession>A0ABR4YX44</accession>
<evidence type="ECO:0000313" key="1">
    <source>
        <dbReference type="EMBL" id="KHO26203.1"/>
    </source>
</evidence>
<reference evidence="1 2" key="1">
    <citation type="submission" date="2014-11" db="EMBL/GenBank/DDBJ databases">
        <title>Mycobacterium setense Manresensis Genome.</title>
        <authorList>
            <person name="Rech G."/>
            <person name="Sumoy L."/>
        </authorList>
    </citation>
    <scope>NUCLEOTIDE SEQUENCE [LARGE SCALE GENOMIC DNA]</scope>
    <source>
        <strain evidence="1 2">Manresensis</strain>
    </source>
</reference>
<organism evidence="1 2">
    <name type="scientific">Mycolicibacterium setense</name>
    <dbReference type="NCBI Taxonomy" id="431269"/>
    <lineage>
        <taxon>Bacteria</taxon>
        <taxon>Bacillati</taxon>
        <taxon>Actinomycetota</taxon>
        <taxon>Actinomycetes</taxon>
        <taxon>Mycobacteriales</taxon>
        <taxon>Mycobacteriaceae</taxon>
        <taxon>Mycolicibacterium</taxon>
    </lineage>
</organism>
<dbReference type="Gene3D" id="3.40.830.10">
    <property type="entry name" value="LigB-like"/>
    <property type="match status" value="1"/>
</dbReference>
<gene>
    <name evidence="1" type="ORF">QQ44_10610</name>
</gene>
<dbReference type="EMBL" id="JTLZ01000005">
    <property type="protein sequence ID" value="KHO26203.1"/>
    <property type="molecule type" value="Genomic_DNA"/>
</dbReference>
<protein>
    <submittedName>
        <fullName evidence="1">Uncharacterized protein</fullName>
    </submittedName>
</protein>
<dbReference type="RefSeq" id="WP_039319312.1">
    <property type="nucleotide sequence ID" value="NZ_JTLZ01000005.1"/>
</dbReference>
<comment type="caution">
    <text evidence="1">The sequence shown here is derived from an EMBL/GenBank/DDBJ whole genome shotgun (WGS) entry which is preliminary data.</text>
</comment>
<dbReference type="Proteomes" id="UP000031004">
    <property type="component" value="Unassembled WGS sequence"/>
</dbReference>
<proteinExistence type="predicted"/>
<dbReference type="SUPFAM" id="SSF53213">
    <property type="entry name" value="LigB-like"/>
    <property type="match status" value="1"/>
</dbReference>
<sequence length="228" mass="22786">MLSAIAIVPATPVLVPELVGAAAVEVAGLRDAVITTATALPPRWLAVGVGPGDAVYGPDSAGTFAGYGVDIPVALGPGPVGEPMPLPLCALIAGWIRGQAAPHASVDVHAYAATHPAAEALALGRTLRARIDESPDPVGVLVVADGLHTLTPAAPGGHVAASVATQQDLDDALATGDLAALVELPEPVLGRVAFQVLAGLTASSPATARELYRGAPYGVGYFVGEWLP</sequence>
<name>A0ABR4YX44_9MYCO</name>